<dbReference type="FunFam" id="3.30.70.80:FF:000005">
    <property type="entry name" value="Proteinase inhibitor I2B"/>
    <property type="match status" value="1"/>
</dbReference>
<dbReference type="Gene3D" id="3.30.70.80">
    <property type="entry name" value="Peptidase S8 propeptide/proteinase inhibitor I9"/>
    <property type="match status" value="1"/>
</dbReference>
<evidence type="ECO:0000313" key="4">
    <source>
        <dbReference type="Proteomes" id="UP001301769"/>
    </source>
</evidence>
<dbReference type="Proteomes" id="UP001301769">
    <property type="component" value="Unassembled WGS sequence"/>
</dbReference>
<dbReference type="InterPro" id="IPR052471">
    <property type="entry name" value="PBI_I9"/>
</dbReference>
<dbReference type="PANTHER" id="PTHR28288">
    <property type="entry name" value="PROTEASE B INHIBITOR 2"/>
    <property type="match status" value="1"/>
</dbReference>
<accession>A0AAN6YGI2</accession>
<dbReference type="EMBL" id="MU858071">
    <property type="protein sequence ID" value="KAK4216197.1"/>
    <property type="molecule type" value="Genomic_DNA"/>
</dbReference>
<feature type="signal peptide" evidence="2">
    <location>
        <begin position="1"/>
        <end position="20"/>
    </location>
</feature>
<keyword evidence="2" id="KW-0732">Signal</keyword>
<comment type="similarity">
    <text evidence="1">Belongs to the protease inhibitor I9 family.</text>
</comment>
<gene>
    <name evidence="3" type="ORF">QBC37DRAFT_310866</name>
</gene>
<feature type="chain" id="PRO_5042936934" description="Proteinase inhibitor, propeptide" evidence="2">
    <location>
        <begin position="21"/>
        <end position="96"/>
    </location>
</feature>
<dbReference type="SUPFAM" id="SSF54897">
    <property type="entry name" value="Protease propeptides/inhibitors"/>
    <property type="match status" value="1"/>
</dbReference>
<dbReference type="PANTHER" id="PTHR28288:SF1">
    <property type="entry name" value="INHIBITOR I9 DOMAIN-CONTAINING PROTEIN"/>
    <property type="match status" value="1"/>
</dbReference>
<reference evidence="3" key="1">
    <citation type="journal article" date="2023" name="Mol. Phylogenet. Evol.">
        <title>Genome-scale phylogeny and comparative genomics of the fungal order Sordariales.</title>
        <authorList>
            <person name="Hensen N."/>
            <person name="Bonometti L."/>
            <person name="Westerberg I."/>
            <person name="Brannstrom I.O."/>
            <person name="Guillou S."/>
            <person name="Cros-Aarteil S."/>
            <person name="Calhoun S."/>
            <person name="Haridas S."/>
            <person name="Kuo A."/>
            <person name="Mondo S."/>
            <person name="Pangilinan J."/>
            <person name="Riley R."/>
            <person name="LaButti K."/>
            <person name="Andreopoulos B."/>
            <person name="Lipzen A."/>
            <person name="Chen C."/>
            <person name="Yan M."/>
            <person name="Daum C."/>
            <person name="Ng V."/>
            <person name="Clum A."/>
            <person name="Steindorff A."/>
            <person name="Ohm R.A."/>
            <person name="Martin F."/>
            <person name="Silar P."/>
            <person name="Natvig D.O."/>
            <person name="Lalanne C."/>
            <person name="Gautier V."/>
            <person name="Ament-Velasquez S.L."/>
            <person name="Kruys A."/>
            <person name="Hutchinson M.I."/>
            <person name="Powell A.J."/>
            <person name="Barry K."/>
            <person name="Miller A.N."/>
            <person name="Grigoriev I.V."/>
            <person name="Debuchy R."/>
            <person name="Gladieux P."/>
            <person name="Hiltunen Thoren M."/>
            <person name="Johannesson H."/>
        </authorList>
    </citation>
    <scope>NUCLEOTIDE SEQUENCE</scope>
    <source>
        <strain evidence="3">PSN293</strain>
    </source>
</reference>
<evidence type="ECO:0008006" key="5">
    <source>
        <dbReference type="Google" id="ProtNLM"/>
    </source>
</evidence>
<dbReference type="AlphaFoldDB" id="A0AAN6YGI2"/>
<protein>
    <recommendedName>
        <fullName evidence="5">Proteinase inhibitor, propeptide</fullName>
    </recommendedName>
</protein>
<comment type="caution">
    <text evidence="3">The sequence shown here is derived from an EMBL/GenBank/DDBJ whole genome shotgun (WGS) entry which is preliminary data.</text>
</comment>
<reference evidence="3" key="2">
    <citation type="submission" date="2023-05" db="EMBL/GenBank/DDBJ databases">
        <authorList>
            <consortium name="Lawrence Berkeley National Laboratory"/>
            <person name="Steindorff A."/>
            <person name="Hensen N."/>
            <person name="Bonometti L."/>
            <person name="Westerberg I."/>
            <person name="Brannstrom I.O."/>
            <person name="Guillou S."/>
            <person name="Cros-Aarteil S."/>
            <person name="Calhoun S."/>
            <person name="Haridas S."/>
            <person name="Kuo A."/>
            <person name="Mondo S."/>
            <person name="Pangilinan J."/>
            <person name="Riley R."/>
            <person name="Labutti K."/>
            <person name="Andreopoulos B."/>
            <person name="Lipzen A."/>
            <person name="Chen C."/>
            <person name="Yanf M."/>
            <person name="Daum C."/>
            <person name="Ng V."/>
            <person name="Clum A."/>
            <person name="Ohm R."/>
            <person name="Martin F."/>
            <person name="Silar P."/>
            <person name="Natvig D."/>
            <person name="Lalanne C."/>
            <person name="Gautier V."/>
            <person name="Ament-Velasquez S.L."/>
            <person name="Kruys A."/>
            <person name="Hutchinson M.I."/>
            <person name="Powell A.J."/>
            <person name="Barry K."/>
            <person name="Miller A.N."/>
            <person name="Grigoriev I.V."/>
            <person name="Debuchy R."/>
            <person name="Gladieux P."/>
            <person name="Thoren M.H."/>
            <person name="Johannesson H."/>
        </authorList>
    </citation>
    <scope>NUCLEOTIDE SEQUENCE</scope>
    <source>
        <strain evidence="3">PSN293</strain>
    </source>
</reference>
<evidence type="ECO:0000313" key="3">
    <source>
        <dbReference type="EMBL" id="KAK4216197.1"/>
    </source>
</evidence>
<evidence type="ECO:0000256" key="2">
    <source>
        <dbReference type="SAM" id="SignalP"/>
    </source>
</evidence>
<proteinExistence type="inferred from homology"/>
<dbReference type="GO" id="GO:0004866">
    <property type="term" value="F:endopeptidase inhibitor activity"/>
    <property type="evidence" value="ECO:0007669"/>
    <property type="project" value="TreeGrafter"/>
</dbReference>
<keyword evidence="4" id="KW-1185">Reference proteome</keyword>
<sequence>MRFFAFIVAALSLFMAGVMAVDIQKSVLITYPPETPDSVLAQAKKAIEEGGGTITHEYKLIKGFAAKLGEKVLDQVSALGKEYNALIEEDQVVSAL</sequence>
<dbReference type="GO" id="GO:0042144">
    <property type="term" value="P:vacuole fusion, non-autophagic"/>
    <property type="evidence" value="ECO:0007669"/>
    <property type="project" value="TreeGrafter"/>
</dbReference>
<evidence type="ECO:0000256" key="1">
    <source>
        <dbReference type="ARBA" id="ARBA00038069"/>
    </source>
</evidence>
<organism evidence="3 4">
    <name type="scientific">Rhypophila decipiens</name>
    <dbReference type="NCBI Taxonomy" id="261697"/>
    <lineage>
        <taxon>Eukaryota</taxon>
        <taxon>Fungi</taxon>
        <taxon>Dikarya</taxon>
        <taxon>Ascomycota</taxon>
        <taxon>Pezizomycotina</taxon>
        <taxon>Sordariomycetes</taxon>
        <taxon>Sordariomycetidae</taxon>
        <taxon>Sordariales</taxon>
        <taxon>Naviculisporaceae</taxon>
        <taxon>Rhypophila</taxon>
    </lineage>
</organism>
<dbReference type="InterPro" id="IPR037045">
    <property type="entry name" value="S8pro/Inhibitor_I9_sf"/>
</dbReference>
<name>A0AAN6YGI2_9PEZI</name>